<dbReference type="AlphaFoldDB" id="A0A7X6JZW2"/>
<evidence type="ECO:0000256" key="7">
    <source>
        <dbReference type="ARBA" id="ARBA00023026"/>
    </source>
</evidence>
<evidence type="ECO:0000313" key="12">
    <source>
        <dbReference type="Proteomes" id="UP000526408"/>
    </source>
</evidence>
<dbReference type="PANTHER" id="PTHR38340:SF1">
    <property type="entry name" value="S-LAYER PROTEIN"/>
    <property type="match status" value="1"/>
</dbReference>
<dbReference type="Pfam" id="PF08548">
    <property type="entry name" value="Peptidase_M10_C"/>
    <property type="match status" value="1"/>
</dbReference>
<dbReference type="Gene3D" id="2.130.10.10">
    <property type="entry name" value="YVTN repeat-like/Quinoprotein amine dehydrogenase"/>
    <property type="match status" value="1"/>
</dbReference>
<feature type="region of interest" description="Disordered" evidence="9">
    <location>
        <begin position="501"/>
        <end position="532"/>
    </location>
</feature>
<reference evidence="11 12" key="1">
    <citation type="submission" date="2020-04" db="EMBL/GenBank/DDBJ databases">
        <authorList>
            <person name="Yoon J."/>
        </authorList>
    </citation>
    <scope>NUCLEOTIDE SEQUENCE [LARGE SCALE GENOMIC DNA]</scope>
    <source>
        <strain evidence="11 12">KMU-115</strain>
    </source>
</reference>
<dbReference type="InterPro" id="IPR013858">
    <property type="entry name" value="Peptidase_M10B_C"/>
</dbReference>
<comment type="cofactor">
    <cofactor evidence="1">
        <name>Ca(2+)</name>
        <dbReference type="ChEBI" id="CHEBI:29108"/>
    </cofactor>
</comment>
<dbReference type="RefSeq" id="WP_168623589.1">
    <property type="nucleotide sequence ID" value="NZ_JAAZQQ010000003.1"/>
</dbReference>
<dbReference type="InterPro" id="IPR001343">
    <property type="entry name" value="Hemolysn_Ca-bd"/>
</dbReference>
<dbReference type="InterPro" id="IPR018511">
    <property type="entry name" value="Hemolysin-typ_Ca-bd_CS"/>
</dbReference>
<keyword evidence="5" id="KW-0800">Toxin</keyword>
<evidence type="ECO:0000256" key="5">
    <source>
        <dbReference type="ARBA" id="ARBA00022656"/>
    </source>
</evidence>
<dbReference type="PANTHER" id="PTHR38340">
    <property type="entry name" value="S-LAYER PROTEIN"/>
    <property type="match status" value="1"/>
</dbReference>
<feature type="domain" description="Peptidase M10 serralysin C-terminal" evidence="10">
    <location>
        <begin position="390"/>
        <end position="450"/>
    </location>
</feature>
<evidence type="ECO:0000256" key="9">
    <source>
        <dbReference type="SAM" id="MobiDB-lite"/>
    </source>
</evidence>
<evidence type="ECO:0000256" key="8">
    <source>
        <dbReference type="ARBA" id="ARBA00023136"/>
    </source>
</evidence>
<keyword evidence="7" id="KW-0843">Virulence</keyword>
<dbReference type="GO" id="GO:0016020">
    <property type="term" value="C:membrane"/>
    <property type="evidence" value="ECO:0007669"/>
    <property type="project" value="UniProtKB-SubCell"/>
</dbReference>
<dbReference type="PRINTS" id="PR00313">
    <property type="entry name" value="CABNDNGRPT"/>
</dbReference>
<dbReference type="SUPFAM" id="SSF51120">
    <property type="entry name" value="beta-Roll"/>
    <property type="match status" value="3"/>
</dbReference>
<dbReference type="PROSITE" id="PS00330">
    <property type="entry name" value="HEMOLYSIN_CALCIUM"/>
    <property type="match status" value="3"/>
</dbReference>
<dbReference type="EMBL" id="JAAZQQ010000003">
    <property type="protein sequence ID" value="NKX45208.1"/>
    <property type="molecule type" value="Genomic_DNA"/>
</dbReference>
<evidence type="ECO:0000259" key="10">
    <source>
        <dbReference type="Pfam" id="PF08548"/>
    </source>
</evidence>
<dbReference type="Gene3D" id="2.150.10.10">
    <property type="entry name" value="Serralysin-like metalloprotease, C-terminal"/>
    <property type="match status" value="4"/>
</dbReference>
<keyword evidence="6" id="KW-0677">Repeat</keyword>
<evidence type="ECO:0000256" key="6">
    <source>
        <dbReference type="ARBA" id="ARBA00022737"/>
    </source>
</evidence>
<evidence type="ECO:0000313" key="11">
    <source>
        <dbReference type="EMBL" id="NKX45208.1"/>
    </source>
</evidence>
<keyword evidence="12" id="KW-1185">Reference proteome</keyword>
<dbReference type="Pfam" id="PF00353">
    <property type="entry name" value="HemolysinCabind"/>
    <property type="match status" value="4"/>
</dbReference>
<dbReference type="InterPro" id="IPR003995">
    <property type="entry name" value="RTX_toxin_determinant-A"/>
</dbReference>
<organism evidence="11 12">
    <name type="scientific">Roseicyclus persicicus</name>
    <dbReference type="NCBI Taxonomy" id="2650661"/>
    <lineage>
        <taxon>Bacteria</taxon>
        <taxon>Pseudomonadati</taxon>
        <taxon>Pseudomonadota</taxon>
        <taxon>Alphaproteobacteria</taxon>
        <taxon>Rhodobacterales</taxon>
        <taxon>Roseobacteraceae</taxon>
        <taxon>Roseicyclus</taxon>
    </lineage>
</organism>
<dbReference type="Proteomes" id="UP000526408">
    <property type="component" value="Unassembled WGS sequence"/>
</dbReference>
<dbReference type="GO" id="GO:0005509">
    <property type="term" value="F:calcium ion binding"/>
    <property type="evidence" value="ECO:0007669"/>
    <property type="project" value="InterPro"/>
</dbReference>
<proteinExistence type="predicted"/>
<dbReference type="InterPro" id="IPR050557">
    <property type="entry name" value="RTX_toxin/Mannuronan_C5-epim"/>
</dbReference>
<sequence length="753" mass="76430">MPQLVVAGQTQTNQAILDHGISDLLIHDTGTGAVLYTLSGPNGGLAAYAIGPDGDLALIDQAHFAAGLAPDILPTLTLIDTADGPKLVVAADGAGNLTGYQLGAQGGIDGSSTLSGLASQAGAVLDMDQWGDDMLFLANAGTGSIQAYSFAQGGTLAHAFAAADTQATYADSVFALETVAIGGVDYLIGASATDQGVTAYRIEADRFVATGNLGVAEGIGVMTPTAMATAMVGNRCFVLLGSAPGDGIGQSGAITVMELLGDGQLVPTDHVIDTLHTRFGGIQTLDVVTSNGFTYVVAAGGDDGLTVFLLMPNGRLQIIDVMADTPATGLENVTAVVAFHGGNALHLYLSSEISAGVTAITLDTSRNGSVLIAAQGGGTLSGTALDDIVLGGAGNDLLQGASGDDILEDGRGLDTLSGGAGRDIFVLRADGQTDVITDFEPGRDRIDLSDWPFLYDPAQLTITPTPDGAIVTWRGETLVIQTLNGTSLSAANVRAALMTAPERSPIPPDLRANPPLEGTDGPDLLSGGDGDETILGLAGNDTLYGGAGNDTLEGGDGNDVLHGQRGEDHLIGGSGRDWLFGYAQDDRLEGGDDGDRLYGMPGHDWLDGGDGRDWLFGNGGRDTIHGGGDNDQVYGLAGHDVLFGDAGNDRVFGGGGNDTLDGGAGNDTLTGDIGADVFVFGEGLDVITDFKNDVDEIHLDDAMWGGGLTVAQVISAFGSVVGGNTVLDFGGGNTLTINGLTNTSLLLDDLVIV</sequence>
<keyword evidence="4" id="KW-0964">Secreted</keyword>
<dbReference type="GO" id="GO:0005615">
    <property type="term" value="C:extracellular space"/>
    <property type="evidence" value="ECO:0007669"/>
    <property type="project" value="InterPro"/>
</dbReference>
<protein>
    <submittedName>
        <fullName evidence="11">Calcium-binding protein</fullName>
    </submittedName>
</protein>
<evidence type="ECO:0000256" key="1">
    <source>
        <dbReference type="ARBA" id="ARBA00001913"/>
    </source>
</evidence>
<dbReference type="InterPro" id="IPR011049">
    <property type="entry name" value="Serralysin-like_metalloprot_C"/>
</dbReference>
<dbReference type="PRINTS" id="PR01488">
    <property type="entry name" value="RTXTOXINA"/>
</dbReference>
<comment type="caution">
    <text evidence="11">The sequence shown here is derived from an EMBL/GenBank/DDBJ whole genome shotgun (WGS) entry which is preliminary data.</text>
</comment>
<keyword evidence="8" id="KW-0472">Membrane</keyword>
<gene>
    <name evidence="11" type="ORF">HCU73_11440</name>
</gene>
<dbReference type="GO" id="GO:0090729">
    <property type="term" value="F:toxin activity"/>
    <property type="evidence" value="ECO:0007669"/>
    <property type="project" value="UniProtKB-KW"/>
</dbReference>
<evidence type="ECO:0000256" key="4">
    <source>
        <dbReference type="ARBA" id="ARBA00022525"/>
    </source>
</evidence>
<evidence type="ECO:0000256" key="2">
    <source>
        <dbReference type="ARBA" id="ARBA00004370"/>
    </source>
</evidence>
<name>A0A7X6JZW2_9RHOB</name>
<evidence type="ECO:0000256" key="3">
    <source>
        <dbReference type="ARBA" id="ARBA00004613"/>
    </source>
</evidence>
<comment type="subcellular location">
    <subcellularLocation>
        <location evidence="2">Membrane</location>
    </subcellularLocation>
    <subcellularLocation>
        <location evidence="3">Secreted</location>
    </subcellularLocation>
</comment>
<accession>A0A7X6JZW2</accession>
<dbReference type="InterPro" id="IPR015943">
    <property type="entry name" value="WD40/YVTN_repeat-like_dom_sf"/>
</dbReference>